<evidence type="ECO:0000313" key="2">
    <source>
        <dbReference type="EMBL" id="AII16994.1"/>
    </source>
</evidence>
<dbReference type="KEGG" id="vg:20041567"/>
<name>A0A076FFH3_9VIRU</name>
<feature type="transmembrane region" description="Helical" evidence="1">
    <location>
        <begin position="27"/>
        <end position="47"/>
    </location>
</feature>
<protein>
    <submittedName>
        <fullName evidence="2">Uncharacterized protein</fullName>
    </submittedName>
</protein>
<evidence type="ECO:0000313" key="3">
    <source>
        <dbReference type="Proteomes" id="UP000028667"/>
    </source>
</evidence>
<proteinExistence type="predicted"/>
<sequence>MDAFSKNYKAKRKADKTFWKDIGVNPYLAFLLFFVIFVIYIAFMSYLHELGY</sequence>
<dbReference type="Proteomes" id="UP000028667">
    <property type="component" value="Segment"/>
</dbReference>
<dbReference type="RefSeq" id="YP_009052213.1">
    <property type="nucleotide sequence ID" value="NC_024697.1"/>
</dbReference>
<keyword evidence="1" id="KW-0812">Transmembrane</keyword>
<accession>A0A076FFH3</accession>
<reference evidence="2 3" key="1">
    <citation type="journal article" date="2014" name="Virology">
        <title>Genome of brown tide virus (AaV), the little giant of the Megaviridae, elucidates NCLDV genome expansion and host-virus coevolution.</title>
        <authorList>
            <person name="Moniruzzaman M."/>
            <person name="LeCleir G.R."/>
            <person name="Brown C.M."/>
            <person name="Gobler C.J."/>
            <person name="Bidle K.D."/>
            <person name="Wilson W.H."/>
            <person name="Wilhelm S.W."/>
        </authorList>
    </citation>
    <scope>NUCLEOTIDE SEQUENCE [LARGE SCALE GENOMIC DNA]</scope>
    <source>
        <strain evidence="2">BtV-01</strain>
    </source>
</reference>
<evidence type="ECO:0000256" key="1">
    <source>
        <dbReference type="SAM" id="Phobius"/>
    </source>
</evidence>
<organism evidence="2 3">
    <name type="scientific">Aureococcus anophagefferens virus</name>
    <dbReference type="NCBI Taxonomy" id="1474867"/>
    <lineage>
        <taxon>Viruses</taxon>
        <taxon>Varidnaviria</taxon>
        <taxon>Bamfordvirae</taxon>
        <taxon>Nucleocytoviricota</taxon>
        <taxon>Megaviricetes</taxon>
        <taxon>Imitervirales</taxon>
        <taxon>Schizomimiviridae</taxon>
        <taxon>Kratosvirus</taxon>
        <taxon>Kratosvirus quantuckense</taxon>
    </lineage>
</organism>
<keyword evidence="3" id="KW-1185">Reference proteome</keyword>
<gene>
    <name evidence="2" type="ORF">AaV_137</name>
</gene>
<keyword evidence="1" id="KW-0472">Membrane</keyword>
<dbReference type="EMBL" id="KJ645900">
    <property type="protein sequence ID" value="AII16994.1"/>
    <property type="molecule type" value="Genomic_DNA"/>
</dbReference>
<dbReference type="GeneID" id="20041567"/>
<keyword evidence="1" id="KW-1133">Transmembrane helix</keyword>